<accession>Q1MPS6</accession>
<protein>
    <submittedName>
        <fullName evidence="6">Cell wall-associated hydrolases (Invasion-associated proteins)</fullName>
    </submittedName>
</protein>
<dbReference type="PROSITE" id="PS51257">
    <property type="entry name" value="PROKAR_LIPOPROTEIN"/>
    <property type="match status" value="1"/>
</dbReference>
<evidence type="ECO:0000259" key="5">
    <source>
        <dbReference type="PROSITE" id="PS51935"/>
    </source>
</evidence>
<gene>
    <name evidence="6" type="ordered locus">LI0947</name>
</gene>
<dbReference type="Pfam" id="PF00877">
    <property type="entry name" value="NLPC_P60"/>
    <property type="match status" value="1"/>
</dbReference>
<proteinExistence type="inferred from homology"/>
<dbReference type="eggNOG" id="COG0791">
    <property type="taxonomic scope" value="Bacteria"/>
</dbReference>
<keyword evidence="2" id="KW-0645">Protease</keyword>
<evidence type="ECO:0000313" key="6">
    <source>
        <dbReference type="EMBL" id="CAJ55001.1"/>
    </source>
</evidence>
<dbReference type="KEGG" id="lip:LI0947"/>
<dbReference type="InterPro" id="IPR038765">
    <property type="entry name" value="Papain-like_cys_pep_sf"/>
</dbReference>
<organism evidence="6 7">
    <name type="scientific">Lawsonia intracellularis (strain PHE/MN1-00)</name>
    <dbReference type="NCBI Taxonomy" id="363253"/>
    <lineage>
        <taxon>Bacteria</taxon>
        <taxon>Pseudomonadati</taxon>
        <taxon>Thermodesulfobacteriota</taxon>
        <taxon>Desulfovibrionia</taxon>
        <taxon>Desulfovibrionales</taxon>
        <taxon>Desulfovibrionaceae</taxon>
        <taxon>Lawsonia</taxon>
    </lineage>
</organism>
<dbReference type="AlphaFoldDB" id="Q1MPS6"/>
<dbReference type="Gene3D" id="3.90.1720.10">
    <property type="entry name" value="endopeptidase domain like (from Nostoc punctiforme)"/>
    <property type="match status" value="1"/>
</dbReference>
<dbReference type="InterPro" id="IPR000064">
    <property type="entry name" value="NLP_P60_dom"/>
</dbReference>
<dbReference type="GO" id="GO:0006508">
    <property type="term" value="P:proteolysis"/>
    <property type="evidence" value="ECO:0007669"/>
    <property type="project" value="UniProtKB-KW"/>
</dbReference>
<dbReference type="PANTHER" id="PTHR47053:SF1">
    <property type="entry name" value="MUREIN DD-ENDOPEPTIDASE MEPH-RELATED"/>
    <property type="match status" value="1"/>
</dbReference>
<dbReference type="PANTHER" id="PTHR47053">
    <property type="entry name" value="MUREIN DD-ENDOPEPTIDASE MEPH-RELATED"/>
    <property type="match status" value="1"/>
</dbReference>
<dbReference type="STRING" id="363253.LI0947"/>
<comment type="similarity">
    <text evidence="1">Belongs to the peptidase C40 family.</text>
</comment>
<name>Q1MPS6_LAWIP</name>
<dbReference type="OrthoDB" id="9807055at2"/>
<evidence type="ECO:0000256" key="1">
    <source>
        <dbReference type="ARBA" id="ARBA00007074"/>
    </source>
</evidence>
<dbReference type="Proteomes" id="UP000002430">
    <property type="component" value="Chromosome"/>
</dbReference>
<dbReference type="GO" id="GO:0008234">
    <property type="term" value="F:cysteine-type peptidase activity"/>
    <property type="evidence" value="ECO:0007669"/>
    <property type="project" value="UniProtKB-KW"/>
</dbReference>
<dbReference type="SUPFAM" id="SSF54001">
    <property type="entry name" value="Cysteine proteinases"/>
    <property type="match status" value="1"/>
</dbReference>
<dbReference type="InterPro" id="IPR051202">
    <property type="entry name" value="Peptidase_C40"/>
</dbReference>
<evidence type="ECO:0000256" key="3">
    <source>
        <dbReference type="ARBA" id="ARBA00022801"/>
    </source>
</evidence>
<keyword evidence="4" id="KW-0788">Thiol protease</keyword>
<evidence type="ECO:0000256" key="4">
    <source>
        <dbReference type="ARBA" id="ARBA00022807"/>
    </source>
</evidence>
<sequence>MLIKFFVFMKTKRSFQHYYLLVLLITYVNFLFGCSSKVIVGGGYSKKNTLLTQHIVKTAQSQIGTRYVLGGTTPRGFDCSGLVWWAYKKHGVCIPRLTEDQARAGIAIKFHAIKPGDIIIFKTCKGRSGLHSGLYTGCGRFIHSPRSGKHVRHDKIENLYWKSKLHTIRRIIQ</sequence>
<evidence type="ECO:0000256" key="2">
    <source>
        <dbReference type="ARBA" id="ARBA00022670"/>
    </source>
</evidence>
<keyword evidence="7" id="KW-1185">Reference proteome</keyword>
<feature type="domain" description="NlpC/P60" evidence="5">
    <location>
        <begin position="49"/>
        <end position="172"/>
    </location>
</feature>
<dbReference type="HOGENOM" id="CLU_016043_8_0_7"/>
<evidence type="ECO:0000313" key="7">
    <source>
        <dbReference type="Proteomes" id="UP000002430"/>
    </source>
</evidence>
<dbReference type="EMBL" id="AM180252">
    <property type="protein sequence ID" value="CAJ55001.1"/>
    <property type="molecule type" value="Genomic_DNA"/>
</dbReference>
<keyword evidence="3 6" id="KW-0378">Hydrolase</keyword>
<reference evidence="6 7" key="1">
    <citation type="submission" date="2005-11" db="EMBL/GenBank/DDBJ databases">
        <title>The complete genome sequence of Lawsonia intracellularis: the causative agent of proliferative enteropathy.</title>
        <authorList>
            <person name="Kaur K."/>
            <person name="Zhang Q."/>
            <person name="Beckler D."/>
            <person name="Munir S."/>
            <person name="Li L."/>
            <person name="Kinsley K."/>
            <person name="Herron L."/>
            <person name="Peterson A."/>
            <person name="May B."/>
            <person name="Singh S."/>
            <person name="Gebhart C."/>
            <person name="Kapur V."/>
        </authorList>
    </citation>
    <scope>NUCLEOTIDE SEQUENCE [LARGE SCALE GENOMIC DNA]</scope>
    <source>
        <strain evidence="6 7">PHE/MN1-00</strain>
    </source>
</reference>
<dbReference type="PROSITE" id="PS51935">
    <property type="entry name" value="NLPC_P60"/>
    <property type="match status" value="1"/>
</dbReference>